<keyword evidence="2" id="KW-0732">Signal</keyword>
<gene>
    <name evidence="3" type="ORF">PWN146_05363</name>
</gene>
<dbReference type="InterPro" id="IPR014110">
    <property type="entry name" value="TraF"/>
</dbReference>
<name>A0A1C3HNH1_SERMA</name>
<evidence type="ECO:0008006" key="4">
    <source>
        <dbReference type="Google" id="ProtNLM"/>
    </source>
</evidence>
<dbReference type="RefSeq" id="WP_149543213.1">
    <property type="nucleotide sequence ID" value="NZ_JAYJMW010000025.1"/>
</dbReference>
<feature type="compositionally biased region" description="Pro residues" evidence="1">
    <location>
        <begin position="49"/>
        <end position="63"/>
    </location>
</feature>
<dbReference type="NCBIfam" id="TIGR02739">
    <property type="entry name" value="TraF"/>
    <property type="match status" value="1"/>
</dbReference>
<feature type="signal peptide" evidence="2">
    <location>
        <begin position="1"/>
        <end position="21"/>
    </location>
</feature>
<reference evidence="3" key="1">
    <citation type="submission" date="2016-05" db="EMBL/GenBank/DDBJ databases">
        <authorList>
            <person name="Lavstsen T."/>
            <person name="Jespersen J.S."/>
        </authorList>
    </citation>
    <scope>NUCLEOTIDE SEQUENCE</scope>
    <source>
        <strain evidence="3">PWN146_assembly</strain>
    </source>
</reference>
<organism evidence="3">
    <name type="scientific">Serratia marcescens</name>
    <dbReference type="NCBI Taxonomy" id="615"/>
    <lineage>
        <taxon>Bacteria</taxon>
        <taxon>Pseudomonadati</taxon>
        <taxon>Pseudomonadota</taxon>
        <taxon>Gammaproteobacteria</taxon>
        <taxon>Enterobacterales</taxon>
        <taxon>Yersiniaceae</taxon>
        <taxon>Serratia</taxon>
    </lineage>
</organism>
<dbReference type="Pfam" id="PF13728">
    <property type="entry name" value="TraF"/>
    <property type="match status" value="1"/>
</dbReference>
<sequence>MKPLNQLLVLTLLLAPTLAVAEQNDEPQGYVDKPVKGWYWYDKKTKPPKNAPPAPAPAPPPASPTERLARIEKIRKELLITAVLDPQPENIRRYKVVQDFLVNKASAFSATWQKVLLDYPELDYNLKHPFYNGAAPIEYAKERQAQARAIDQVNQRYGVFLFYRGQEPLDNKLGSVVKEFAAQYGLHLVPVSIDGRISADLPDSRRDTGQAKKMGIKHFPAIYLVEPGTGTYKPLAYGFITQDDLARRVLNVVTDFKPRD</sequence>
<proteinExistence type="predicted"/>
<feature type="chain" id="PRO_5008675342" description="Type-F conjugative transfer system pilin assembly protein TraF" evidence="2">
    <location>
        <begin position="22"/>
        <end position="260"/>
    </location>
</feature>
<evidence type="ECO:0000313" key="3">
    <source>
        <dbReference type="EMBL" id="SAY46594.1"/>
    </source>
</evidence>
<protein>
    <recommendedName>
        <fullName evidence="4">Type-F conjugative transfer system pilin assembly protein TraF</fullName>
    </recommendedName>
</protein>
<dbReference type="EMBL" id="LT575492">
    <property type="protein sequence ID" value="SAY46594.1"/>
    <property type="molecule type" value="Genomic_DNA"/>
</dbReference>
<dbReference type="InterPro" id="IPR039555">
    <property type="entry name" value="TraF/TrbB"/>
</dbReference>
<evidence type="ECO:0000256" key="2">
    <source>
        <dbReference type="SAM" id="SignalP"/>
    </source>
</evidence>
<feature type="region of interest" description="Disordered" evidence="1">
    <location>
        <begin position="46"/>
        <end position="65"/>
    </location>
</feature>
<accession>A0A1C3HNH1</accession>
<dbReference type="AlphaFoldDB" id="A0A1C3HNH1"/>
<evidence type="ECO:0000256" key="1">
    <source>
        <dbReference type="SAM" id="MobiDB-lite"/>
    </source>
</evidence>